<evidence type="ECO:0000313" key="4">
    <source>
        <dbReference type="Proteomes" id="UP000307217"/>
    </source>
</evidence>
<dbReference type="Proteomes" id="UP000307217">
    <property type="component" value="Unassembled WGS sequence"/>
</dbReference>
<gene>
    <name evidence="1" type="ORF">CWC19_03550</name>
    <name evidence="2" type="ORF">CWC20_15880</name>
</gene>
<dbReference type="EMBL" id="PNBX01000010">
    <property type="protein sequence ID" value="TMO69830.1"/>
    <property type="molecule type" value="Genomic_DNA"/>
</dbReference>
<dbReference type="AlphaFoldDB" id="A0A5S3VCI5"/>
<evidence type="ECO:0008006" key="5">
    <source>
        <dbReference type="Google" id="ProtNLM"/>
    </source>
</evidence>
<keyword evidence="3" id="KW-1185">Reference proteome</keyword>
<dbReference type="OrthoDB" id="8478808at2"/>
<dbReference type="Proteomes" id="UP000307164">
    <property type="component" value="Unassembled WGS sequence"/>
</dbReference>
<name>A0A5S3VCI5_9GAMM</name>
<proteinExistence type="predicted"/>
<reference evidence="3 4" key="1">
    <citation type="submission" date="2018-01" db="EMBL/GenBank/DDBJ databases">
        <authorList>
            <person name="Paulsen S."/>
            <person name="Gram L.K."/>
        </authorList>
    </citation>
    <scope>NUCLEOTIDE SEQUENCE [LARGE SCALE GENOMIC DNA]</scope>
    <source>
        <strain evidence="1 4">S3790</strain>
        <strain evidence="2 3">S3895</strain>
    </source>
</reference>
<sequence>MVTLIVSDIFGHTPKLDAFAQELGTKVVICSPYASCQNLTGQSEKKTYDRFITSMGHDGYAFKVKEALINEQPDFIVAFSAGAVAAWRALAATPLKRVQKMIGFYPGQIRNYTNLHPQCHVDLYFPHKEEHFDISPVISRLKTVSGVQCVRTRYNHGFMNALSQNFNTYAYLHYTHLCDQEAVVVQNSLVNHQVEVTL</sequence>
<organism evidence="1 4">
    <name type="scientific">Pseudoalteromonas aurantia</name>
    <dbReference type="NCBI Taxonomy" id="43654"/>
    <lineage>
        <taxon>Bacteria</taxon>
        <taxon>Pseudomonadati</taxon>
        <taxon>Pseudomonadota</taxon>
        <taxon>Gammaproteobacteria</taxon>
        <taxon>Alteromonadales</taxon>
        <taxon>Pseudoalteromonadaceae</taxon>
        <taxon>Pseudoalteromonas</taxon>
    </lineage>
</organism>
<comment type="caution">
    <text evidence="1">The sequence shown here is derived from an EMBL/GenBank/DDBJ whole genome shotgun (WGS) entry which is preliminary data.</text>
</comment>
<evidence type="ECO:0000313" key="2">
    <source>
        <dbReference type="EMBL" id="TMO72100.1"/>
    </source>
</evidence>
<dbReference type="RefSeq" id="WP_138590033.1">
    <property type="nucleotide sequence ID" value="NZ_PNBW01000083.1"/>
</dbReference>
<protein>
    <recommendedName>
        <fullName evidence="5">Dienelactone hydrolase domain-containing protein</fullName>
    </recommendedName>
</protein>
<evidence type="ECO:0000313" key="3">
    <source>
        <dbReference type="Proteomes" id="UP000307164"/>
    </source>
</evidence>
<evidence type="ECO:0000313" key="1">
    <source>
        <dbReference type="EMBL" id="TMO69830.1"/>
    </source>
</evidence>
<dbReference type="EMBL" id="PNBW01000083">
    <property type="protein sequence ID" value="TMO72100.1"/>
    <property type="molecule type" value="Genomic_DNA"/>
</dbReference>
<reference evidence="3 4" key="2">
    <citation type="submission" date="2019-06" db="EMBL/GenBank/DDBJ databases">
        <title>Co-occurence of chitin degradation, pigmentation and bioactivity in marine Pseudoalteromonas.</title>
        <authorList>
            <person name="Sonnenschein E.C."/>
            <person name="Bech P.K."/>
        </authorList>
    </citation>
    <scope>NUCLEOTIDE SEQUENCE [LARGE SCALE GENOMIC DNA]</scope>
    <source>
        <strain evidence="4">S3790</strain>
        <strain evidence="3">S3895</strain>
    </source>
</reference>
<reference evidence="1" key="3">
    <citation type="submission" date="2019-09" db="EMBL/GenBank/DDBJ databases">
        <title>Co-occurence of chitin degradation, pigmentation and bioactivity in marine Pseudoalteromonas.</title>
        <authorList>
            <person name="Sonnenschein E.C."/>
            <person name="Bech P.K."/>
        </authorList>
    </citation>
    <scope>NUCLEOTIDE SEQUENCE</scope>
    <source>
        <strain evidence="1">S3790</strain>
        <strain evidence="2">S3895</strain>
    </source>
</reference>
<accession>A0A5S3VCI5</accession>